<protein>
    <submittedName>
        <fullName evidence="2">Uncharacterized protein</fullName>
    </submittedName>
</protein>
<reference evidence="2" key="2">
    <citation type="journal article" date="2023" name="Science">
        <title>Genomic signatures of disease resistance in endangered staghorn corals.</title>
        <authorList>
            <person name="Vollmer S.V."/>
            <person name="Selwyn J.D."/>
            <person name="Despard B.A."/>
            <person name="Roesel C.L."/>
        </authorList>
    </citation>
    <scope>NUCLEOTIDE SEQUENCE</scope>
    <source>
        <strain evidence="2">K2</strain>
    </source>
</reference>
<feature type="compositionally biased region" description="Basic and acidic residues" evidence="1">
    <location>
        <begin position="92"/>
        <end position="102"/>
    </location>
</feature>
<comment type="caution">
    <text evidence="2">The sequence shown here is derived from an EMBL/GenBank/DDBJ whole genome shotgun (WGS) entry which is preliminary data.</text>
</comment>
<proteinExistence type="predicted"/>
<reference evidence="2" key="1">
    <citation type="journal article" date="2023" name="G3 (Bethesda)">
        <title>Whole genome assembly and annotation of the endangered Caribbean coral Acropora cervicornis.</title>
        <authorList>
            <person name="Selwyn J.D."/>
            <person name="Vollmer S.V."/>
        </authorList>
    </citation>
    <scope>NUCLEOTIDE SEQUENCE</scope>
    <source>
        <strain evidence="2">K2</strain>
    </source>
</reference>
<gene>
    <name evidence="2" type="ORF">P5673_003706</name>
</gene>
<accession>A0AAD9VEP5</accession>
<feature type="region of interest" description="Disordered" evidence="1">
    <location>
        <begin position="92"/>
        <end position="111"/>
    </location>
</feature>
<organism evidence="2 3">
    <name type="scientific">Acropora cervicornis</name>
    <name type="common">Staghorn coral</name>
    <dbReference type="NCBI Taxonomy" id="6130"/>
    <lineage>
        <taxon>Eukaryota</taxon>
        <taxon>Metazoa</taxon>
        <taxon>Cnidaria</taxon>
        <taxon>Anthozoa</taxon>
        <taxon>Hexacorallia</taxon>
        <taxon>Scleractinia</taxon>
        <taxon>Astrocoeniina</taxon>
        <taxon>Acroporidae</taxon>
        <taxon>Acropora</taxon>
    </lineage>
</organism>
<dbReference type="EMBL" id="JARQWQ010000006">
    <property type="protein sequence ID" value="KAK2571145.1"/>
    <property type="molecule type" value="Genomic_DNA"/>
</dbReference>
<dbReference type="AlphaFoldDB" id="A0AAD9VEP5"/>
<sequence>MPTGGHQGESVSDAAAIYPSLSVRPPKSFDFSKFEEWPRWVKRFERYHVISGLSKQEGALHVNALLYALGGESEYIFTSFTFDDSANQKNYDPFKEKFDHQRVQGQDEPVD</sequence>
<dbReference type="Proteomes" id="UP001249851">
    <property type="component" value="Unassembled WGS sequence"/>
</dbReference>
<name>A0AAD9VEP5_ACRCE</name>
<evidence type="ECO:0000313" key="3">
    <source>
        <dbReference type="Proteomes" id="UP001249851"/>
    </source>
</evidence>
<evidence type="ECO:0000313" key="2">
    <source>
        <dbReference type="EMBL" id="KAK2571145.1"/>
    </source>
</evidence>
<evidence type="ECO:0000256" key="1">
    <source>
        <dbReference type="SAM" id="MobiDB-lite"/>
    </source>
</evidence>
<keyword evidence="3" id="KW-1185">Reference proteome</keyword>